<evidence type="ECO:0000313" key="4">
    <source>
        <dbReference type="Proteomes" id="UP000253204"/>
    </source>
</evidence>
<evidence type="ECO:0000256" key="1">
    <source>
        <dbReference type="ARBA" id="ARBA00023172"/>
    </source>
</evidence>
<dbReference type="OrthoDB" id="6118630at2"/>
<dbReference type="GO" id="GO:0003677">
    <property type="term" value="F:DNA binding"/>
    <property type="evidence" value="ECO:0007669"/>
    <property type="project" value="InterPro"/>
</dbReference>
<proteinExistence type="predicted"/>
<feature type="domain" description="Tyr recombinase" evidence="2">
    <location>
        <begin position="525"/>
        <end position="738"/>
    </location>
</feature>
<dbReference type="EMBL" id="QPIJ01000017">
    <property type="protein sequence ID" value="RCV92176.1"/>
    <property type="molecule type" value="Genomic_DNA"/>
</dbReference>
<dbReference type="GO" id="GO:0006310">
    <property type="term" value="P:DNA recombination"/>
    <property type="evidence" value="ECO:0007669"/>
    <property type="project" value="UniProtKB-KW"/>
</dbReference>
<dbReference type="AlphaFoldDB" id="A0A368U6N3"/>
<sequence>MALLNAARLIGQWKEEKNSLVQPSQIDDTAHILHAALGDIPVKALVLVSHDTRELIADLFEWRQATGRAITRQQAHKRVNRVLAALNEVPSMQAILIPEPVPVHRPTAHPPTPRTFLLYEQMVTLERHLLSWCRRDRGEDAWLLVLALRLMTRLGMSETVVLGSLAALTHQHVDGRHWDIPASPDAKWPHDGHYRLTLPDDLWVPMRAIISRAKAWDRTAWLLAPSAEAEARDHTQRRQQLRTQLKVTSQRCLKALQHCPDSEQWHSLRSWSSLVSASRYVTVMRGVPPLWATLLRQYPLPTCTPVPLLADSDTAHRYAPGESQGRLPTREAVRNKTPAPLPDIGQQTRPAGVSVITTTDFPPDWQRRVKNLLQQFLAEAARLSPKKVTAKKYEEPMRKLLVRYEKRLDRLIGHSGHYLGWVLQFLYHQLRTEGNKLSTARTQLSRLTPLTMLMHEAVLDLHDWDDEVVMELQIDAQSGSQWSATTLERFKASFRQFMRFCQRHGMLEEVTLPQPNAGSLAPSVLRTRILSPDHMQMVWETLTRQVPSGDPRQMMGLVIALGFYAGLRASEVESLTLNSVIFGAADEQGHRTCWVEILGGKTAAARRRIALHVMAPAAVVVCLHEWVEERLTECSKWSLAEVALFGPRHSPQTFTRASLITPVIEWMRYLLGDDIDFHGLRHAAVSWTLLRLHAAQHPSFRDTLQHRHHWMFQPQTLQMTLSHFCGAEAHDTLARGTLLLQVAKWIGHREPGTLLENYAHTLGLIHSDILAPKAK</sequence>
<dbReference type="InterPro" id="IPR013762">
    <property type="entry name" value="Integrase-like_cat_sf"/>
</dbReference>
<gene>
    <name evidence="3" type="ORF">DU506_09255</name>
</gene>
<dbReference type="Gene3D" id="1.10.443.10">
    <property type="entry name" value="Intergrase catalytic core"/>
    <property type="match status" value="1"/>
</dbReference>
<dbReference type="GO" id="GO:0015074">
    <property type="term" value="P:DNA integration"/>
    <property type="evidence" value="ECO:0007669"/>
    <property type="project" value="InterPro"/>
</dbReference>
<evidence type="ECO:0000313" key="3">
    <source>
        <dbReference type="EMBL" id="RCV92176.1"/>
    </source>
</evidence>
<reference evidence="3 4" key="1">
    <citation type="submission" date="2018-07" db="EMBL/GenBank/DDBJ databases">
        <title>Halomonas rutogse sp. nov., isolated from Lake TangqianCo on Tibetan Plateau.</title>
        <authorList>
            <person name="Lu H."/>
            <person name="Xing P."/>
            <person name="Wu Q."/>
        </authorList>
    </citation>
    <scope>NUCLEOTIDE SEQUENCE [LARGE SCALE GENOMIC DNA]</scope>
    <source>
        <strain evidence="3 4">TQ8S</strain>
    </source>
</reference>
<dbReference type="PROSITE" id="PS51898">
    <property type="entry name" value="TYR_RECOMBINASE"/>
    <property type="match status" value="1"/>
</dbReference>
<evidence type="ECO:0000259" key="2">
    <source>
        <dbReference type="PROSITE" id="PS51898"/>
    </source>
</evidence>
<dbReference type="InterPro" id="IPR011010">
    <property type="entry name" value="DNA_brk_join_enz"/>
</dbReference>
<keyword evidence="4" id="KW-1185">Reference proteome</keyword>
<keyword evidence="1" id="KW-0233">DNA recombination</keyword>
<dbReference type="RefSeq" id="WP_114486653.1">
    <property type="nucleotide sequence ID" value="NZ_CBCSHM010000017.1"/>
</dbReference>
<dbReference type="InterPro" id="IPR002104">
    <property type="entry name" value="Integrase_catalytic"/>
</dbReference>
<protein>
    <submittedName>
        <fullName evidence="3">Site-specific integrase</fullName>
    </submittedName>
</protein>
<organism evidence="3 4">
    <name type="scientific">Vreelandella rituensis</name>
    <dbReference type="NCBI Taxonomy" id="2282306"/>
    <lineage>
        <taxon>Bacteria</taxon>
        <taxon>Pseudomonadati</taxon>
        <taxon>Pseudomonadota</taxon>
        <taxon>Gammaproteobacteria</taxon>
        <taxon>Oceanospirillales</taxon>
        <taxon>Halomonadaceae</taxon>
        <taxon>Vreelandella</taxon>
    </lineage>
</organism>
<accession>A0A368U6N3</accession>
<name>A0A368U6N3_9GAMM</name>
<dbReference type="Proteomes" id="UP000253204">
    <property type="component" value="Unassembled WGS sequence"/>
</dbReference>
<dbReference type="SUPFAM" id="SSF56349">
    <property type="entry name" value="DNA breaking-rejoining enzymes"/>
    <property type="match status" value="1"/>
</dbReference>
<comment type="caution">
    <text evidence="3">The sequence shown here is derived from an EMBL/GenBank/DDBJ whole genome shotgun (WGS) entry which is preliminary data.</text>
</comment>